<dbReference type="OMA" id="DITWSIS"/>
<comment type="subcellular location">
    <subcellularLocation>
        <location evidence="1">Membrane</location>
        <topology evidence="1">Single-pass type I membrane protein</topology>
    </subcellularLocation>
</comment>
<name>A0A4U6WKJ9_SETVI</name>
<dbReference type="EMBL" id="CM016552">
    <property type="protein sequence ID" value="TKW38777.1"/>
    <property type="molecule type" value="Genomic_DNA"/>
</dbReference>
<dbReference type="SMART" id="SM00108">
    <property type="entry name" value="B_lectin"/>
    <property type="match status" value="1"/>
</dbReference>
<dbReference type="AlphaFoldDB" id="A0A4U6WKJ9"/>
<organism evidence="8 9">
    <name type="scientific">Setaria viridis</name>
    <name type="common">Green bristlegrass</name>
    <name type="synonym">Setaria italica subsp. viridis</name>
    <dbReference type="NCBI Taxonomy" id="4556"/>
    <lineage>
        <taxon>Eukaryota</taxon>
        <taxon>Viridiplantae</taxon>
        <taxon>Streptophyta</taxon>
        <taxon>Embryophyta</taxon>
        <taxon>Tracheophyta</taxon>
        <taxon>Spermatophyta</taxon>
        <taxon>Magnoliopsida</taxon>
        <taxon>Liliopsida</taxon>
        <taxon>Poales</taxon>
        <taxon>Poaceae</taxon>
        <taxon>PACMAD clade</taxon>
        <taxon>Panicoideae</taxon>
        <taxon>Panicodae</taxon>
        <taxon>Paniceae</taxon>
        <taxon>Cenchrinae</taxon>
        <taxon>Setaria</taxon>
    </lineage>
</organism>
<dbReference type="Gramene" id="TKW38777">
    <property type="protein sequence ID" value="TKW38777"/>
    <property type="gene ID" value="SEVIR_1G137800v2"/>
</dbReference>
<feature type="signal peptide" evidence="6">
    <location>
        <begin position="1"/>
        <end position="18"/>
    </location>
</feature>
<evidence type="ECO:0000256" key="1">
    <source>
        <dbReference type="ARBA" id="ARBA00004479"/>
    </source>
</evidence>
<keyword evidence="3" id="KW-0675">Receptor</keyword>
<dbReference type="SUPFAM" id="SSF51110">
    <property type="entry name" value="alpha-D-mannose-specific plant lectins"/>
    <property type="match status" value="1"/>
</dbReference>
<proteinExistence type="predicted"/>
<dbReference type="InterPro" id="IPR036426">
    <property type="entry name" value="Bulb-type_lectin_dom_sf"/>
</dbReference>
<evidence type="ECO:0000313" key="8">
    <source>
        <dbReference type="EMBL" id="TKW38777.1"/>
    </source>
</evidence>
<feature type="chain" id="PRO_5020924981" description="non-specific serine/threonine protein kinase" evidence="6">
    <location>
        <begin position="19"/>
        <end position="279"/>
    </location>
</feature>
<feature type="domain" description="Bulb-type lectin" evidence="7">
    <location>
        <begin position="24"/>
        <end position="141"/>
    </location>
</feature>
<dbReference type="PANTHER" id="PTHR32444">
    <property type="entry name" value="BULB-TYPE LECTIN DOMAIN-CONTAINING PROTEIN"/>
    <property type="match status" value="1"/>
</dbReference>
<dbReference type="PROSITE" id="PS50927">
    <property type="entry name" value="BULB_LECTIN"/>
    <property type="match status" value="1"/>
</dbReference>
<dbReference type="Pfam" id="PF01453">
    <property type="entry name" value="B_lectin"/>
    <property type="match status" value="1"/>
</dbReference>
<evidence type="ECO:0000256" key="5">
    <source>
        <dbReference type="ARBA" id="ARBA00048679"/>
    </source>
</evidence>
<comment type="catalytic activity">
    <reaction evidence="4">
        <text>L-threonyl-[protein] + ATP = O-phospho-L-threonyl-[protein] + ADP + H(+)</text>
        <dbReference type="Rhea" id="RHEA:46608"/>
        <dbReference type="Rhea" id="RHEA-COMP:11060"/>
        <dbReference type="Rhea" id="RHEA-COMP:11605"/>
        <dbReference type="ChEBI" id="CHEBI:15378"/>
        <dbReference type="ChEBI" id="CHEBI:30013"/>
        <dbReference type="ChEBI" id="CHEBI:30616"/>
        <dbReference type="ChEBI" id="CHEBI:61977"/>
        <dbReference type="ChEBI" id="CHEBI:456216"/>
        <dbReference type="EC" id="2.7.11.1"/>
    </reaction>
</comment>
<evidence type="ECO:0000256" key="2">
    <source>
        <dbReference type="ARBA" id="ARBA00012513"/>
    </source>
</evidence>
<evidence type="ECO:0000256" key="3">
    <source>
        <dbReference type="ARBA" id="ARBA00023170"/>
    </source>
</evidence>
<dbReference type="Proteomes" id="UP000298652">
    <property type="component" value="Chromosome 1"/>
</dbReference>
<dbReference type="PANTHER" id="PTHR32444:SF235">
    <property type="entry name" value="OS01G0783900 PROTEIN"/>
    <property type="match status" value="1"/>
</dbReference>
<protein>
    <recommendedName>
        <fullName evidence="2">non-specific serine/threonine protein kinase</fullName>
        <ecNumber evidence="2">2.7.11.1</ecNumber>
    </recommendedName>
</protein>
<evidence type="ECO:0000259" key="7">
    <source>
        <dbReference type="PROSITE" id="PS50927"/>
    </source>
</evidence>
<comment type="catalytic activity">
    <reaction evidence="5">
        <text>L-seryl-[protein] + ATP = O-phospho-L-seryl-[protein] + ADP + H(+)</text>
        <dbReference type="Rhea" id="RHEA:17989"/>
        <dbReference type="Rhea" id="RHEA-COMP:9863"/>
        <dbReference type="Rhea" id="RHEA-COMP:11604"/>
        <dbReference type="ChEBI" id="CHEBI:15378"/>
        <dbReference type="ChEBI" id="CHEBI:29999"/>
        <dbReference type="ChEBI" id="CHEBI:30616"/>
        <dbReference type="ChEBI" id="CHEBI:83421"/>
        <dbReference type="ChEBI" id="CHEBI:456216"/>
        <dbReference type="EC" id="2.7.11.1"/>
    </reaction>
</comment>
<evidence type="ECO:0000313" key="9">
    <source>
        <dbReference type="Proteomes" id="UP000298652"/>
    </source>
</evidence>
<sequence length="279" mass="30522">MLNAALLAAVVLYAAVFAQPQELNGTLTTGQSLLNGQTLVSAQKTFVLGFFPNGEMTYLGIWYNYMKPKSIVWVANRDSPITGGSGSLILTATSLDLLDRQGTKLWTSGTFSVNSPQAFLLDSGNLVVNDTTSGIIWQSFEKPCDSQLPGLRIGYDTFTNHNWYLRSWKSSLDPSSGDYYLKLDPNRLPDVLLFQGTQLKYRMGTWNGQGFSGVPAPKANNQLAFNMTASDGSAYYSFTAFGQIHPVALCHKPRRPCPSLAQQPEQRLGRILAFASGSV</sequence>
<evidence type="ECO:0000256" key="4">
    <source>
        <dbReference type="ARBA" id="ARBA00047899"/>
    </source>
</evidence>
<accession>A0A4U6WKJ9</accession>
<dbReference type="EC" id="2.7.11.1" evidence="2"/>
<gene>
    <name evidence="8" type="ORF">SEVIR_1G137800v2</name>
</gene>
<evidence type="ECO:0000256" key="6">
    <source>
        <dbReference type="SAM" id="SignalP"/>
    </source>
</evidence>
<dbReference type="Gene3D" id="2.90.10.10">
    <property type="entry name" value="Bulb-type lectin domain"/>
    <property type="match status" value="1"/>
</dbReference>
<reference evidence="8" key="1">
    <citation type="submission" date="2019-03" db="EMBL/GenBank/DDBJ databases">
        <title>WGS assembly of Setaria viridis.</title>
        <authorList>
            <person name="Huang P."/>
            <person name="Jenkins J."/>
            <person name="Grimwood J."/>
            <person name="Barry K."/>
            <person name="Healey A."/>
            <person name="Mamidi S."/>
            <person name="Sreedasyam A."/>
            <person name="Shu S."/>
            <person name="Feldman M."/>
            <person name="Wu J."/>
            <person name="Yu Y."/>
            <person name="Chen C."/>
            <person name="Johnson J."/>
            <person name="Rokhsar D."/>
            <person name="Baxter I."/>
            <person name="Schmutz J."/>
            <person name="Brutnell T."/>
            <person name="Kellogg E."/>
        </authorList>
    </citation>
    <scope>NUCLEOTIDE SEQUENCE [LARGE SCALE GENOMIC DNA]</scope>
</reference>
<dbReference type="GO" id="GO:0004674">
    <property type="term" value="F:protein serine/threonine kinase activity"/>
    <property type="evidence" value="ECO:0007669"/>
    <property type="project" value="UniProtKB-EC"/>
</dbReference>
<keyword evidence="9" id="KW-1185">Reference proteome</keyword>
<dbReference type="InterPro" id="IPR001480">
    <property type="entry name" value="Bulb-type_lectin_dom"/>
</dbReference>
<dbReference type="CDD" id="cd00028">
    <property type="entry name" value="B_lectin"/>
    <property type="match status" value="1"/>
</dbReference>
<dbReference type="GO" id="GO:0016020">
    <property type="term" value="C:membrane"/>
    <property type="evidence" value="ECO:0007669"/>
    <property type="project" value="UniProtKB-SubCell"/>
</dbReference>
<dbReference type="GO" id="GO:0051707">
    <property type="term" value="P:response to other organism"/>
    <property type="evidence" value="ECO:0007669"/>
    <property type="project" value="UniProtKB-ARBA"/>
</dbReference>
<keyword evidence="6" id="KW-0732">Signal</keyword>